<evidence type="ECO:0000259" key="2">
    <source>
        <dbReference type="Pfam" id="PF08242"/>
    </source>
</evidence>
<evidence type="ECO:0000256" key="1">
    <source>
        <dbReference type="SAM" id="MobiDB-lite"/>
    </source>
</evidence>
<dbReference type="Pfam" id="PF08242">
    <property type="entry name" value="Methyltransf_12"/>
    <property type="match status" value="1"/>
</dbReference>
<protein>
    <submittedName>
        <fullName evidence="3">Methyltransferase</fullName>
    </submittedName>
</protein>
<dbReference type="Gene3D" id="3.40.50.150">
    <property type="entry name" value="Vaccinia Virus protein VP39"/>
    <property type="match status" value="1"/>
</dbReference>
<organism evidence="3 4">
    <name type="scientific">Phaeospirillum tilakii</name>
    <dbReference type="NCBI Taxonomy" id="741673"/>
    <lineage>
        <taxon>Bacteria</taxon>
        <taxon>Pseudomonadati</taxon>
        <taxon>Pseudomonadota</taxon>
        <taxon>Alphaproteobacteria</taxon>
        <taxon>Rhodospirillales</taxon>
        <taxon>Rhodospirillaceae</taxon>
        <taxon>Phaeospirillum</taxon>
    </lineage>
</organism>
<name>A0ABW5CD16_9PROT</name>
<reference evidence="4" key="1">
    <citation type="journal article" date="2019" name="Int. J. Syst. Evol. Microbiol.">
        <title>The Global Catalogue of Microorganisms (GCM) 10K type strain sequencing project: providing services to taxonomists for standard genome sequencing and annotation.</title>
        <authorList>
            <consortium name="The Broad Institute Genomics Platform"/>
            <consortium name="The Broad Institute Genome Sequencing Center for Infectious Disease"/>
            <person name="Wu L."/>
            <person name="Ma J."/>
        </authorList>
    </citation>
    <scope>NUCLEOTIDE SEQUENCE [LARGE SCALE GENOMIC DNA]</scope>
    <source>
        <strain evidence="4">KCTC 15012</strain>
    </source>
</reference>
<dbReference type="Proteomes" id="UP001597296">
    <property type="component" value="Unassembled WGS sequence"/>
</dbReference>
<evidence type="ECO:0000313" key="3">
    <source>
        <dbReference type="EMBL" id="MFD2235080.1"/>
    </source>
</evidence>
<dbReference type="CDD" id="cd02440">
    <property type="entry name" value="AdoMet_MTases"/>
    <property type="match status" value="1"/>
</dbReference>
<feature type="compositionally biased region" description="Low complexity" evidence="1">
    <location>
        <begin position="114"/>
        <end position="127"/>
    </location>
</feature>
<proteinExistence type="predicted"/>
<dbReference type="SUPFAM" id="SSF56801">
    <property type="entry name" value="Acetyl-CoA synthetase-like"/>
    <property type="match status" value="1"/>
</dbReference>
<feature type="region of interest" description="Disordered" evidence="1">
    <location>
        <begin position="96"/>
        <end position="129"/>
    </location>
</feature>
<keyword evidence="4" id="KW-1185">Reference proteome</keyword>
<keyword evidence="3" id="KW-0489">Methyltransferase</keyword>
<dbReference type="RefSeq" id="WP_377317923.1">
    <property type="nucleotide sequence ID" value="NZ_JBHUIY010000035.1"/>
</dbReference>
<accession>A0ABW5CD16</accession>
<sequence length="647" mass="68422">MTTPPPSLPDQILAALRRQETGAALSSGEHRWSGAEIAALSDHAAALLRDRGATPGGTLVWPETAVEQPGLLPARLAALRLGLRLVVGPPTEGPAVRLGPEDLVPPGGKLRPRSGLGSLPEAAGGAPAEEKRIRQLGNRLGSVRRVAVLAPLTGAGGDAALACWSTGGSVVHQPAAQSSPGTALRVLEQAQADAAVLTTPLLRDLPEHPALALADFGPLRRIVHDGATAADGNAAWRERGIDLIGIEAGPGDTTAPATAGDEGARLLAAAAAEVDADMAGLDLAAALSVIDRLGHTALLSMLNALSRRGLFPHPGAVHGVEEILQRAEVAQEHQPLIRRWLRVLEEHGLLRADEKGWRAIAAPETYADRAMARAWDGLERDWSATTGGNAGTIAYARRNAECLPELMAGRILAVHLLFPEGRADLARALYRESIAARYQHLAVRAVIRRIAAGWRGKRPLRLLEVGAGTGATTETLMPALAAASGGRAEYLFTDVSRYFLDQAASWLAAYPFARRGLYDIDRAPDGQGHAAGSFDVVIAGGALNAARDTDASVGWLRELLSPNGWLVLTEPTVEEVWVMASQAFMLAEARDGRRRSGTTFLSLPQWNAVLDSAGLRRSASLPRPGHPLDRLGHRVFVARNAPTEMVR</sequence>
<dbReference type="GO" id="GO:0008168">
    <property type="term" value="F:methyltransferase activity"/>
    <property type="evidence" value="ECO:0007669"/>
    <property type="project" value="UniProtKB-KW"/>
</dbReference>
<comment type="caution">
    <text evidence="3">The sequence shown here is derived from an EMBL/GenBank/DDBJ whole genome shotgun (WGS) entry which is preliminary data.</text>
</comment>
<evidence type="ECO:0000313" key="4">
    <source>
        <dbReference type="Proteomes" id="UP001597296"/>
    </source>
</evidence>
<dbReference type="Gene3D" id="3.40.50.12780">
    <property type="entry name" value="N-terminal domain of ligase-like"/>
    <property type="match status" value="1"/>
</dbReference>
<dbReference type="InterPro" id="IPR042099">
    <property type="entry name" value="ANL_N_sf"/>
</dbReference>
<gene>
    <name evidence="3" type="ORF">ACFSNB_14805</name>
</gene>
<dbReference type="InterPro" id="IPR013217">
    <property type="entry name" value="Methyltransf_12"/>
</dbReference>
<dbReference type="SUPFAM" id="SSF53335">
    <property type="entry name" value="S-adenosyl-L-methionine-dependent methyltransferases"/>
    <property type="match status" value="1"/>
</dbReference>
<dbReference type="EMBL" id="JBHUIY010000035">
    <property type="protein sequence ID" value="MFD2235080.1"/>
    <property type="molecule type" value="Genomic_DNA"/>
</dbReference>
<keyword evidence="3" id="KW-0808">Transferase</keyword>
<dbReference type="GO" id="GO:0032259">
    <property type="term" value="P:methylation"/>
    <property type="evidence" value="ECO:0007669"/>
    <property type="project" value="UniProtKB-KW"/>
</dbReference>
<feature type="domain" description="Methyltransferase type 12" evidence="2">
    <location>
        <begin position="463"/>
        <end position="566"/>
    </location>
</feature>
<dbReference type="InterPro" id="IPR029063">
    <property type="entry name" value="SAM-dependent_MTases_sf"/>
</dbReference>